<name>A0A8S3TQI6_MYTED</name>
<dbReference type="EMBL" id="CAJPWZ010002219">
    <property type="protein sequence ID" value="CAG2233867.1"/>
    <property type="molecule type" value="Genomic_DNA"/>
</dbReference>
<protein>
    <submittedName>
        <fullName evidence="1">Uncharacterized protein</fullName>
    </submittedName>
</protein>
<organism evidence="1 2">
    <name type="scientific">Mytilus edulis</name>
    <name type="common">Blue mussel</name>
    <dbReference type="NCBI Taxonomy" id="6550"/>
    <lineage>
        <taxon>Eukaryota</taxon>
        <taxon>Metazoa</taxon>
        <taxon>Spiralia</taxon>
        <taxon>Lophotrochozoa</taxon>
        <taxon>Mollusca</taxon>
        <taxon>Bivalvia</taxon>
        <taxon>Autobranchia</taxon>
        <taxon>Pteriomorphia</taxon>
        <taxon>Mytilida</taxon>
        <taxon>Mytiloidea</taxon>
        <taxon>Mytilidae</taxon>
        <taxon>Mytilinae</taxon>
        <taxon>Mytilus</taxon>
    </lineage>
</organism>
<evidence type="ECO:0000313" key="2">
    <source>
        <dbReference type="Proteomes" id="UP000683360"/>
    </source>
</evidence>
<gene>
    <name evidence="1" type="ORF">MEDL_46474</name>
</gene>
<keyword evidence="2" id="KW-1185">Reference proteome</keyword>
<comment type="caution">
    <text evidence="1">The sequence shown here is derived from an EMBL/GenBank/DDBJ whole genome shotgun (WGS) entry which is preliminary data.</text>
</comment>
<proteinExistence type="predicted"/>
<dbReference type="OrthoDB" id="10012778at2759"/>
<reference evidence="1" key="1">
    <citation type="submission" date="2021-03" db="EMBL/GenBank/DDBJ databases">
        <authorList>
            <person name="Bekaert M."/>
        </authorList>
    </citation>
    <scope>NUCLEOTIDE SEQUENCE</scope>
</reference>
<dbReference type="Proteomes" id="UP000683360">
    <property type="component" value="Unassembled WGS sequence"/>
</dbReference>
<dbReference type="AlphaFoldDB" id="A0A8S3TQI6"/>
<accession>A0A8S3TQI6</accession>
<evidence type="ECO:0000313" key="1">
    <source>
        <dbReference type="EMBL" id="CAG2233867.1"/>
    </source>
</evidence>
<sequence>MSIINRIFGPKVHKKFPRKIRLSNGDCSGLRTYPSEIGGGGPKYWADGIDLEIEVGEVVVAPFPGAIMLSTRPNEIIIKAKGGSVKDMDIIITNIEPNENIVAENDPSYVEKRSAYNKKDAVYTYLRQVMALPFLPPEHIPDTFRQLDEKADHPGVQKVTELFKEVSDIPLQLELVPGTSANSVDRPSSVLLLCGTSTATTASPRPDSLRSVPVFTDHHQSDFEC</sequence>